<dbReference type="GO" id="GO:0005829">
    <property type="term" value="C:cytosol"/>
    <property type="evidence" value="ECO:0007669"/>
    <property type="project" value="TreeGrafter"/>
</dbReference>
<evidence type="ECO:0000256" key="6">
    <source>
        <dbReference type="ARBA" id="ARBA00022833"/>
    </source>
</evidence>
<keyword evidence="10 11" id="KW-0234">DNA repair</keyword>
<evidence type="ECO:0000256" key="1">
    <source>
        <dbReference type="ARBA" id="ARBA00022723"/>
    </source>
</evidence>
<dbReference type="PROSITE" id="PS50162">
    <property type="entry name" value="RECA_2"/>
    <property type="match status" value="1"/>
</dbReference>
<gene>
    <name evidence="11" type="primary">radA</name>
    <name evidence="15" type="ORF">B1812_05305</name>
</gene>
<dbReference type="PANTHER" id="PTHR32472:SF10">
    <property type="entry name" value="DNA REPAIR PROTEIN RADA-LIKE PROTEIN"/>
    <property type="match status" value="1"/>
</dbReference>
<dbReference type="GO" id="GO:0016787">
    <property type="term" value="F:hydrolase activity"/>
    <property type="evidence" value="ECO:0007669"/>
    <property type="project" value="UniProtKB-KW"/>
</dbReference>
<dbReference type="InterPro" id="IPR003593">
    <property type="entry name" value="AAA+_ATPase"/>
</dbReference>
<evidence type="ECO:0000256" key="7">
    <source>
        <dbReference type="ARBA" id="ARBA00022840"/>
    </source>
</evidence>
<dbReference type="Pfam" id="PF13481">
    <property type="entry name" value="AAA_25"/>
    <property type="match status" value="1"/>
</dbReference>
<dbReference type="GO" id="GO:0140664">
    <property type="term" value="F:ATP-dependent DNA damage sensor activity"/>
    <property type="evidence" value="ECO:0007669"/>
    <property type="project" value="InterPro"/>
</dbReference>
<evidence type="ECO:0000256" key="5">
    <source>
        <dbReference type="ARBA" id="ARBA00022801"/>
    </source>
</evidence>
<evidence type="ECO:0000256" key="11">
    <source>
        <dbReference type="HAMAP-Rule" id="MF_01498"/>
    </source>
</evidence>
<proteinExistence type="inferred from homology"/>
<reference evidence="15 16" key="1">
    <citation type="submission" date="2017-02" db="EMBL/GenBank/DDBJ databases">
        <authorList>
            <person name="Peterson S.W."/>
        </authorList>
    </citation>
    <scope>NUCLEOTIDE SEQUENCE [LARGE SCALE GENOMIC DNA]</scope>
    <source>
        <strain evidence="15 16">S285</strain>
    </source>
</reference>
<dbReference type="Pfam" id="PF18073">
    <property type="entry name" value="Zn_ribbon_LapB"/>
    <property type="match status" value="1"/>
</dbReference>
<organism evidence="15 16">
    <name type="scientific">Methylocystis bryophila</name>
    <dbReference type="NCBI Taxonomy" id="655015"/>
    <lineage>
        <taxon>Bacteria</taxon>
        <taxon>Pseudomonadati</taxon>
        <taxon>Pseudomonadota</taxon>
        <taxon>Alphaproteobacteria</taxon>
        <taxon>Hyphomicrobiales</taxon>
        <taxon>Methylocystaceae</taxon>
        <taxon>Methylocystis</taxon>
    </lineage>
</organism>
<comment type="function">
    <text evidence="11">Plays a role in repairing double-strand DNA breaks, probably involving stabilizing or processing branched DNA or blocked replication forks.</text>
</comment>
<evidence type="ECO:0000256" key="10">
    <source>
        <dbReference type="ARBA" id="ARBA00023204"/>
    </source>
</evidence>
<dbReference type="GO" id="GO:0000725">
    <property type="term" value="P:recombinational repair"/>
    <property type="evidence" value="ECO:0007669"/>
    <property type="project" value="UniProtKB-UniRule"/>
</dbReference>
<dbReference type="Gene3D" id="3.30.230.10">
    <property type="match status" value="1"/>
</dbReference>
<name>A0A1W6MSP7_9HYPH</name>
<dbReference type="AlphaFoldDB" id="A0A1W6MSP7"/>
<evidence type="ECO:0000256" key="12">
    <source>
        <dbReference type="NCBIfam" id="TIGR00416"/>
    </source>
</evidence>
<evidence type="ECO:0000259" key="14">
    <source>
        <dbReference type="PROSITE" id="PS50162"/>
    </source>
</evidence>
<evidence type="ECO:0000256" key="9">
    <source>
        <dbReference type="ARBA" id="ARBA00023125"/>
    </source>
</evidence>
<keyword evidence="9 11" id="KW-0238">DNA-binding</keyword>
<evidence type="ECO:0000313" key="16">
    <source>
        <dbReference type="Proteomes" id="UP000193978"/>
    </source>
</evidence>
<dbReference type="CDD" id="cd01121">
    <property type="entry name" value="RadA_SMS_N"/>
    <property type="match status" value="1"/>
</dbReference>
<keyword evidence="1 11" id="KW-0479">Metal-binding</keyword>
<dbReference type="InterPro" id="IPR014721">
    <property type="entry name" value="Ribsml_uS5_D2-typ_fold_subgr"/>
</dbReference>
<dbReference type="InterPro" id="IPR027417">
    <property type="entry name" value="P-loop_NTPase"/>
</dbReference>
<keyword evidence="8 11" id="KW-0346">Stress response</keyword>
<dbReference type="FunFam" id="3.40.50.300:FF:000050">
    <property type="entry name" value="DNA repair protein RadA"/>
    <property type="match status" value="1"/>
</dbReference>
<dbReference type="InterPro" id="IPR020568">
    <property type="entry name" value="Ribosomal_Su5_D2-typ_SF"/>
</dbReference>
<evidence type="ECO:0000256" key="2">
    <source>
        <dbReference type="ARBA" id="ARBA00022741"/>
    </source>
</evidence>
<dbReference type="SUPFAM" id="SSF52540">
    <property type="entry name" value="P-loop containing nucleoside triphosphate hydrolases"/>
    <property type="match status" value="1"/>
</dbReference>
<comment type="domain">
    <text evidence="11">The middle region has homology to RecA with ATPase motifs including the RadA KNRFG motif, while the C-terminus is homologous to Lon protease.</text>
</comment>
<feature type="region of interest" description="Lon-protease-like" evidence="11">
    <location>
        <begin position="349"/>
        <end position="466"/>
    </location>
</feature>
<dbReference type="KEGG" id="mbry:B1812_05305"/>
<comment type="function">
    <text evidence="13">DNA-dependent ATPase involved in processing of recombination intermediates, plays a role in repairing DNA breaks. Stimulates the branch migration of RecA-mediated strand transfer reactions, allowing the 3' invading strand to extend heteroduplex DNA faster. Binds ssDNA in the presence of ADP but not other nucleotides, has ATPase activity that is stimulated by ssDNA and various branched DNA structures, but inhibited by SSB. Does not have RecA's homology-searching function.</text>
</comment>
<keyword evidence="16" id="KW-1185">Reference proteome</keyword>
<dbReference type="GO" id="GO:0005524">
    <property type="term" value="F:ATP binding"/>
    <property type="evidence" value="ECO:0007669"/>
    <property type="project" value="UniProtKB-UniRule"/>
</dbReference>
<dbReference type="NCBIfam" id="TIGR00416">
    <property type="entry name" value="sms"/>
    <property type="match status" value="1"/>
</dbReference>
<sequence length="466" mass="48845">MTKARSIFVCQNCGAITNRWQGRCDSCQEWNCIVEEVTESSGPSRSKRGRLLALEDLSAESESAARIATGFSEFDRVLGSGFVRGSVTLLGGEPGIGKSTLLIQVCAALARQGRRVIYISGEEALAQVRLRARRLGLMDAPVELACITEVEDIIATCAAGAPAALIVIDSIQTMQSQTADSPPGSVVQVRASAQALLRFAKKSGSSLVLVGHVTKDGQVAGPRVVEHMVDAVMSFEGDASHHFRLLRASKNRFGATGEIGVFEMTGLGLVEVANPSALFLSGRDAAAPGAAVLAGMEGQRPMLIEIQALVAPSAPGTPRRAVVGFDQSRLAMILAVLEAHGGVKLSLHDVYLNVAGGMRADEPAADLAAAAALVSSLLGVPLPAERVYFGEIALSGAIRPVIHTDARLKEAGKLGFREAALARAQQMGDNSRSAGVAACEIPNVAKLIEMVVESAPSRPPNKNNRN</sequence>
<protein>
    <recommendedName>
        <fullName evidence="11 12">DNA repair protein RadA</fullName>
    </recommendedName>
</protein>
<dbReference type="STRING" id="655015.B1812_05305"/>
<dbReference type="InterPro" id="IPR004504">
    <property type="entry name" value="DNA_repair_RadA"/>
</dbReference>
<dbReference type="PRINTS" id="PR01874">
    <property type="entry name" value="DNAREPAIRADA"/>
</dbReference>
<dbReference type="InterPro" id="IPR041166">
    <property type="entry name" value="Rubredoxin_2"/>
</dbReference>
<keyword evidence="2 11" id="KW-0547">Nucleotide-binding</keyword>
<dbReference type="InterPro" id="IPR020588">
    <property type="entry name" value="RecA_ATP-bd"/>
</dbReference>
<keyword evidence="3 11" id="KW-0227">DNA damage</keyword>
<keyword evidence="4 13" id="KW-0863">Zinc-finger</keyword>
<keyword evidence="5" id="KW-0378">Hydrolase</keyword>
<dbReference type="RefSeq" id="WP_085770655.1">
    <property type="nucleotide sequence ID" value="NZ_AP027149.1"/>
</dbReference>
<feature type="short sequence motif" description="RadA KNRFG motif" evidence="11">
    <location>
        <begin position="250"/>
        <end position="254"/>
    </location>
</feature>
<dbReference type="Gene3D" id="3.40.50.300">
    <property type="entry name" value="P-loop containing nucleotide triphosphate hydrolases"/>
    <property type="match status" value="1"/>
</dbReference>
<evidence type="ECO:0000256" key="4">
    <source>
        <dbReference type="ARBA" id="ARBA00022771"/>
    </source>
</evidence>
<dbReference type="PANTHER" id="PTHR32472">
    <property type="entry name" value="DNA REPAIR PROTEIN RADA"/>
    <property type="match status" value="1"/>
</dbReference>
<keyword evidence="6 13" id="KW-0862">Zinc</keyword>
<dbReference type="SUPFAM" id="SSF54211">
    <property type="entry name" value="Ribosomal protein S5 domain 2-like"/>
    <property type="match status" value="1"/>
</dbReference>
<dbReference type="GO" id="GO:0008270">
    <property type="term" value="F:zinc ion binding"/>
    <property type="evidence" value="ECO:0007669"/>
    <property type="project" value="UniProtKB-KW"/>
</dbReference>
<dbReference type="HAMAP" id="MF_01498">
    <property type="entry name" value="RadA_bact"/>
    <property type="match status" value="1"/>
</dbReference>
<dbReference type="GO" id="GO:0003684">
    <property type="term" value="F:damaged DNA binding"/>
    <property type="evidence" value="ECO:0007669"/>
    <property type="project" value="InterPro"/>
</dbReference>
<evidence type="ECO:0000256" key="3">
    <source>
        <dbReference type="ARBA" id="ARBA00022763"/>
    </source>
</evidence>
<dbReference type="SMART" id="SM00382">
    <property type="entry name" value="AAA"/>
    <property type="match status" value="1"/>
</dbReference>
<comment type="similarity">
    <text evidence="11 13">Belongs to the RecA family. RadA subfamily.</text>
</comment>
<dbReference type="OrthoDB" id="9803906at2"/>
<evidence type="ECO:0000313" key="15">
    <source>
        <dbReference type="EMBL" id="ARN80582.1"/>
    </source>
</evidence>
<evidence type="ECO:0000256" key="8">
    <source>
        <dbReference type="ARBA" id="ARBA00023016"/>
    </source>
</evidence>
<feature type="domain" description="RecA family profile 1" evidence="14">
    <location>
        <begin position="63"/>
        <end position="213"/>
    </location>
</feature>
<evidence type="ECO:0000256" key="13">
    <source>
        <dbReference type="RuleBase" id="RU003555"/>
    </source>
</evidence>
<dbReference type="Proteomes" id="UP000193978">
    <property type="component" value="Chromosome"/>
</dbReference>
<feature type="binding site" evidence="11">
    <location>
        <begin position="92"/>
        <end position="99"/>
    </location>
    <ligand>
        <name>ATP</name>
        <dbReference type="ChEBI" id="CHEBI:30616"/>
    </ligand>
</feature>
<dbReference type="EMBL" id="CP019948">
    <property type="protein sequence ID" value="ARN80582.1"/>
    <property type="molecule type" value="Genomic_DNA"/>
</dbReference>
<keyword evidence="7 11" id="KW-0067">ATP-binding</keyword>
<accession>A0A1W6MSP7</accession>